<dbReference type="EMBL" id="JAESWC010000002">
    <property type="protein sequence ID" value="MBL4935690.1"/>
    <property type="molecule type" value="Genomic_DNA"/>
</dbReference>
<gene>
    <name evidence="1" type="ORF">JK636_07955</name>
</gene>
<organism evidence="1 2">
    <name type="scientific">Clostridium rhizosphaerae</name>
    <dbReference type="NCBI Taxonomy" id="2803861"/>
    <lineage>
        <taxon>Bacteria</taxon>
        <taxon>Bacillati</taxon>
        <taxon>Bacillota</taxon>
        <taxon>Clostridia</taxon>
        <taxon>Eubacteriales</taxon>
        <taxon>Clostridiaceae</taxon>
        <taxon>Clostridium</taxon>
    </lineage>
</organism>
<keyword evidence="2" id="KW-1185">Reference proteome</keyword>
<dbReference type="Proteomes" id="UP000632377">
    <property type="component" value="Unassembled WGS sequence"/>
</dbReference>
<proteinExistence type="predicted"/>
<accession>A0ABS1T8M2</accession>
<evidence type="ECO:0000313" key="1">
    <source>
        <dbReference type="EMBL" id="MBL4935690.1"/>
    </source>
</evidence>
<dbReference type="RefSeq" id="WP_202748283.1">
    <property type="nucleotide sequence ID" value="NZ_JAESWC010000002.1"/>
</dbReference>
<reference evidence="1 2" key="1">
    <citation type="submission" date="2021-01" db="EMBL/GenBank/DDBJ databases">
        <title>Genome public.</title>
        <authorList>
            <person name="Liu C."/>
            <person name="Sun Q."/>
        </authorList>
    </citation>
    <scope>NUCLEOTIDE SEQUENCE [LARGE SCALE GENOMIC DNA]</scope>
    <source>
        <strain evidence="1 2">YIM B02515</strain>
    </source>
</reference>
<comment type="caution">
    <text evidence="1">The sequence shown here is derived from an EMBL/GenBank/DDBJ whole genome shotgun (WGS) entry which is preliminary data.</text>
</comment>
<name>A0ABS1T8M2_9CLOT</name>
<evidence type="ECO:0000313" key="2">
    <source>
        <dbReference type="Proteomes" id="UP000632377"/>
    </source>
</evidence>
<protein>
    <submittedName>
        <fullName evidence="1">Uncharacterized protein</fullName>
    </submittedName>
</protein>
<sequence>MNNNYWYNQNQYYQNPYQNSYYYCNECPVMQDYYRSYEMQPYYQDYYSNNYDSFYRSTDEDFIDTSFENTNTLERNFNITKDIIDDITASIRKDSMHIFKDIENFITDTRLMDYMLAALITYICNNYYKYENVIDDATDDLIEELRRNLPWVFDILKVFGITPKAVDKFLDDLIRSTVDNLRKKMPVDL</sequence>